<dbReference type="RefSeq" id="WP_071662840.1">
    <property type="nucleotide sequence ID" value="NZ_LUKY01000033.1"/>
</dbReference>
<name>A0A1J8PGZ6_9COXI</name>
<keyword evidence="2" id="KW-1185">Reference proteome</keyword>
<dbReference type="Proteomes" id="UP000183924">
    <property type="component" value="Unassembled WGS sequence"/>
</dbReference>
<evidence type="ECO:0000313" key="1">
    <source>
        <dbReference type="EMBL" id="OIZ94349.1"/>
    </source>
</evidence>
<comment type="caution">
    <text evidence="1">The sequence shown here is derived from an EMBL/GenBank/DDBJ whole genome shotgun (WGS) entry which is preliminary data.</text>
</comment>
<dbReference type="EMBL" id="LUKY01000033">
    <property type="protein sequence ID" value="OIZ94349.1"/>
    <property type="molecule type" value="Genomic_DNA"/>
</dbReference>
<reference evidence="1 2" key="1">
    <citation type="submission" date="2016-03" db="EMBL/GenBank/DDBJ databases">
        <title>Comparative genomics of Rickettsiella.</title>
        <authorList>
            <person name="Chandler C."/>
            <person name="Wang Y."/>
        </authorList>
    </citation>
    <scope>NUCLEOTIDE SEQUENCE [LARGE SCALE GENOMIC DNA]</scope>
    <source>
        <strain evidence="1 2">RCFS May 2013</strain>
    </source>
</reference>
<sequence>MKKNIFPFISDVTLIADIDRLLEFIRQPLSLDKFFKKFPSPLNEKLNELDFESEKFKDTEYFIIKLRNSNQIYKKLTNKDLNSLGITITDHTQLINPLIDCKKNSPNLKLKDALTNLIITNDNKNKQISINGTINSTKNVTLNHPDNKNKQLEINIFFKFLKKQILLQSNFKTISFPNANSLLAAARNELINWCYSTENIFIFGNNAAFSKKHTELDDLINALDYDPETNYLAGKLRLLNNHCLETLLNISNLDDPSVAAKKISQIIASFQSDINKTIKNFKENNPLSLKHINILYKILNTVARLMPNLIISKNTRISFFQQYTPQNRLLVKLEKIIQPIQPNL</sequence>
<proteinExistence type="predicted"/>
<evidence type="ECO:0000313" key="2">
    <source>
        <dbReference type="Proteomes" id="UP000183924"/>
    </source>
</evidence>
<organism evidence="1 2">
    <name type="scientific">Candidatus Rickettsiella isopodorum</name>
    <dbReference type="NCBI Taxonomy" id="1225476"/>
    <lineage>
        <taxon>Bacteria</taxon>
        <taxon>Pseudomonadati</taxon>
        <taxon>Pseudomonadota</taxon>
        <taxon>Gammaproteobacteria</taxon>
        <taxon>Legionellales</taxon>
        <taxon>Coxiellaceae</taxon>
        <taxon>Rickettsiella</taxon>
    </lineage>
</organism>
<dbReference type="AlphaFoldDB" id="A0A1J8PGZ6"/>
<accession>A0A1J8PGZ6</accession>
<gene>
    <name evidence="1" type="ORF">A1D18_05780</name>
</gene>
<protein>
    <submittedName>
        <fullName evidence="1">Uncharacterized protein</fullName>
    </submittedName>
</protein>